<proteinExistence type="predicted"/>
<reference evidence="1" key="1">
    <citation type="submission" date="2023-01" db="EMBL/GenBank/DDBJ databases">
        <title>Metagenome sequencing of chrysophaentin producing Chrysophaeum taylorii.</title>
        <authorList>
            <person name="Davison J."/>
            <person name="Bewley C."/>
        </authorList>
    </citation>
    <scope>NUCLEOTIDE SEQUENCE</scope>
    <source>
        <strain evidence="1">NIES-1699</strain>
    </source>
</reference>
<dbReference type="AlphaFoldDB" id="A0AAD7XI70"/>
<protein>
    <submittedName>
        <fullName evidence="1">Uncharacterized protein</fullName>
    </submittedName>
</protein>
<name>A0AAD7XI70_9STRA</name>
<comment type="caution">
    <text evidence="1">The sequence shown here is derived from an EMBL/GenBank/DDBJ whole genome shotgun (WGS) entry which is preliminary data.</text>
</comment>
<evidence type="ECO:0000313" key="2">
    <source>
        <dbReference type="Proteomes" id="UP001230188"/>
    </source>
</evidence>
<evidence type="ECO:0000313" key="1">
    <source>
        <dbReference type="EMBL" id="KAJ8599084.1"/>
    </source>
</evidence>
<accession>A0AAD7XI70</accession>
<sequence length="903" mass="102968">MPTSRKRRLNAIPLPPDLSVVDAAVNIELGKSHSLTDLASKLKLVPRDAYLLRWLLFYLGFSVEEHCDVLDELAYLEERHVDTLCTMLESAGMSYVGKGRVARFFRAQIPWLRQNRRRHFFPTCLRSLLNFAFFGHAGGVTRACTVNEFSHMIGVHPDDPDWWRFALRGGYQVYTYEWAFHKTLEASTSERLRATFNKRYRLLYAARAGYALDCFGLLYWRLEAHPQLPSLANKPNVEVPVNCLNSAYAIGGVPGFFGALILQMRVGNKAFSETPRAVIETMLDRGLALNDSGMESSVHRGVDRSKWVSAMLGCSKELIGELVKSIASENPRSALENPGSVVGTCQRSQTARDSVRADHLDLASATKALRNLHGDVEGKLMTDEMYHDIFFANVGSNVSRDKVIRSVQLPWTMFVSGKGNGSSVLGYFLRCFANYLNPNSHQDSSCVHSQELLSCVGTLMHVSFGDLFSGHTGSDQYSRKRENMWIEFERVAALTDYEVFMSHPWLQLNENGVVTLKPPHVAWVIAYLNFCVFAKDQPIINTVVGTLKAKALVPSTMQPQLSALRAMAERVWGTVRSPWTHPAVKRIVKERLHEEYVALITEMPREVSPPPWFDVNCWLRRLVGAHRWCLRAVERISKASAQPSIRCFLHLAIFRIIFGLCHAGRPTEDDGIDIRDNLLVPKDHHGNKILNELTGLPDFIVFKSPKVHHTKNRKEYKRVYHNDRNLALCPVMRIVHVMLTYFIPNNVTEGPLFRHYDFEEGGVKCGEPWQDEMFRRYLQRMFMAAGWDGQHPLPNHRSLRPSSCGWMCRVLKCSELELVKQHMGHASAGENLELYLRDQMTWARDKYGSVEGDPLADPKSDMRLRSCEACVNEDFTNRSEPLITWLKRRRDEESIPELWNMEV</sequence>
<dbReference type="Proteomes" id="UP001230188">
    <property type="component" value="Unassembled WGS sequence"/>
</dbReference>
<gene>
    <name evidence="1" type="ORF">CTAYLR_009651</name>
</gene>
<keyword evidence="2" id="KW-1185">Reference proteome</keyword>
<dbReference type="EMBL" id="JAQMWT010000589">
    <property type="protein sequence ID" value="KAJ8599084.1"/>
    <property type="molecule type" value="Genomic_DNA"/>
</dbReference>
<organism evidence="1 2">
    <name type="scientific">Chrysophaeum taylorii</name>
    <dbReference type="NCBI Taxonomy" id="2483200"/>
    <lineage>
        <taxon>Eukaryota</taxon>
        <taxon>Sar</taxon>
        <taxon>Stramenopiles</taxon>
        <taxon>Ochrophyta</taxon>
        <taxon>Pelagophyceae</taxon>
        <taxon>Pelagomonadales</taxon>
        <taxon>Pelagomonadaceae</taxon>
        <taxon>Chrysophaeum</taxon>
    </lineage>
</organism>